<dbReference type="RefSeq" id="WP_114713066.1">
    <property type="nucleotide sequence ID" value="NZ_KZ857259.1"/>
</dbReference>
<dbReference type="InterPro" id="IPR029058">
    <property type="entry name" value="AB_hydrolase_fold"/>
</dbReference>
<dbReference type="OrthoDB" id="9804993at2"/>
<dbReference type="InterPro" id="IPR000073">
    <property type="entry name" value="AB_hydrolase_1"/>
</dbReference>
<feature type="domain" description="AB hydrolase-1" evidence="1">
    <location>
        <begin position="5"/>
        <end position="166"/>
    </location>
</feature>
<evidence type="ECO:0000259" key="1">
    <source>
        <dbReference type="Pfam" id="PF12697"/>
    </source>
</evidence>
<comment type="caution">
    <text evidence="2">The sequence shown here is derived from an EMBL/GenBank/DDBJ whole genome shotgun (WGS) entry which is preliminary data.</text>
</comment>
<evidence type="ECO:0000313" key="2">
    <source>
        <dbReference type="EMBL" id="RDJ12443.1"/>
    </source>
</evidence>
<evidence type="ECO:0000313" key="3">
    <source>
        <dbReference type="Proteomes" id="UP000254939"/>
    </source>
</evidence>
<proteinExistence type="predicted"/>
<dbReference type="Gene3D" id="3.40.50.1820">
    <property type="entry name" value="alpha/beta hydrolase"/>
    <property type="match status" value="1"/>
</dbReference>
<dbReference type="SUPFAM" id="SSF53474">
    <property type="entry name" value="alpha/beta-Hydrolases"/>
    <property type="match status" value="1"/>
</dbReference>
<reference evidence="2 3" key="1">
    <citation type="submission" date="2017-03" db="EMBL/GenBank/DDBJ databases">
        <title>Genome analysis of Rhizobial strains effectives or ineffectives for nitrogen fixation isolated from bean seeds.</title>
        <authorList>
            <person name="Peralta H."/>
            <person name="Aguilar-Vera A."/>
            <person name="Mora Y."/>
            <person name="Vargas-Lagunas C."/>
            <person name="Girard L."/>
            <person name="Mora J."/>
        </authorList>
    </citation>
    <scope>NUCLEOTIDE SEQUENCE [LARGE SCALE GENOMIC DNA]</scope>
    <source>
        <strain evidence="2 3">CCGM3</strain>
    </source>
</reference>
<gene>
    <name evidence="2" type="ORF">B5K06_11980</name>
</gene>
<organism evidence="2 3">
    <name type="scientific">Rhizobium grahamii</name>
    <dbReference type="NCBI Taxonomy" id="1120045"/>
    <lineage>
        <taxon>Bacteria</taxon>
        <taxon>Pseudomonadati</taxon>
        <taxon>Pseudomonadota</taxon>
        <taxon>Alphaproteobacteria</taxon>
        <taxon>Hyphomicrobiales</taxon>
        <taxon>Rhizobiaceae</taxon>
        <taxon>Rhizobium/Agrobacterium group</taxon>
        <taxon>Rhizobium</taxon>
    </lineage>
</organism>
<sequence>MAKQVLFIQGAGEGVHDHWDNQLVASLERELGENYAVRYPRMPGEGDPSYTVWKAVLASELDLLEDQAILVGHSFGGTVLIDALAEQQKPRFGGSFVLAAPFFGEGGWSSSGTGDCREVPGRISAGTPLYLYHGAEDAEVPAAHVHLYAKAFPRAVVRMLEHRDHQFNNDLSDVAEDILLLS</sequence>
<name>A0A370KRL9_9HYPH</name>
<accession>A0A370KRL9</accession>
<dbReference type="Pfam" id="PF12697">
    <property type="entry name" value="Abhydrolase_6"/>
    <property type="match status" value="1"/>
</dbReference>
<keyword evidence="2" id="KW-0378">Hydrolase</keyword>
<dbReference type="Proteomes" id="UP000254939">
    <property type="component" value="Unassembled WGS sequence"/>
</dbReference>
<dbReference type="EMBL" id="NAAC01000011">
    <property type="protein sequence ID" value="RDJ12443.1"/>
    <property type="molecule type" value="Genomic_DNA"/>
</dbReference>
<dbReference type="AlphaFoldDB" id="A0A370KRL9"/>
<dbReference type="GO" id="GO:0016787">
    <property type="term" value="F:hydrolase activity"/>
    <property type="evidence" value="ECO:0007669"/>
    <property type="project" value="UniProtKB-KW"/>
</dbReference>
<protein>
    <submittedName>
        <fullName evidence="2">Alpha/beta hydrolase</fullName>
    </submittedName>
</protein>